<dbReference type="PROSITE" id="PS01124">
    <property type="entry name" value="HTH_ARAC_FAMILY_2"/>
    <property type="match status" value="1"/>
</dbReference>
<dbReference type="SMART" id="SM00342">
    <property type="entry name" value="HTH_ARAC"/>
    <property type="match status" value="1"/>
</dbReference>
<dbReference type="Proteomes" id="UP000253606">
    <property type="component" value="Chromosome"/>
</dbReference>
<dbReference type="PROSITE" id="PS00041">
    <property type="entry name" value="HTH_ARAC_FAMILY_1"/>
    <property type="match status" value="1"/>
</dbReference>
<dbReference type="PRINTS" id="PR00032">
    <property type="entry name" value="HTHARAC"/>
</dbReference>
<keyword evidence="6" id="KW-1185">Reference proteome</keyword>
<protein>
    <submittedName>
        <fullName evidence="5">Transcriptional regulator, AraC family</fullName>
    </submittedName>
</protein>
<dbReference type="InterPro" id="IPR009057">
    <property type="entry name" value="Homeodomain-like_sf"/>
</dbReference>
<evidence type="ECO:0000256" key="3">
    <source>
        <dbReference type="ARBA" id="ARBA00023163"/>
    </source>
</evidence>
<proteinExistence type="predicted"/>
<dbReference type="GO" id="GO:0003700">
    <property type="term" value="F:DNA-binding transcription factor activity"/>
    <property type="evidence" value="ECO:0007669"/>
    <property type="project" value="InterPro"/>
</dbReference>
<keyword evidence="3" id="KW-0804">Transcription</keyword>
<dbReference type="AlphaFoldDB" id="A0A2Z5G4G6"/>
<dbReference type="PANTHER" id="PTHR46796">
    <property type="entry name" value="HTH-TYPE TRANSCRIPTIONAL ACTIVATOR RHAS-RELATED"/>
    <property type="match status" value="1"/>
</dbReference>
<gene>
    <name evidence="5" type="ORF">ACPOL_4352</name>
</gene>
<evidence type="ECO:0000259" key="4">
    <source>
        <dbReference type="PROSITE" id="PS01124"/>
    </source>
</evidence>
<dbReference type="InterPro" id="IPR020449">
    <property type="entry name" value="Tscrpt_reg_AraC-type_HTH"/>
</dbReference>
<sequence>MPSWPQKVERVSDSISVRQGSQVIPIVPHVVRRHPSLAVRGVLVEHHAVEPAEFPEREPQQHNFFMYTSPAVRAEIKSPDFSGLRWIRPGALWVMPQGCRHEVRFEGPVEGIALAFEPVRFDHLVESAGGKCSTAIVQSLAASPPKIEHLMRALGHESQLPSTHDHFGLECIATAIALALSQHARAIAIESSKTGARLAPRQIRAVQSYVVENLDQRITLAELAGVAGLSSFHFLRAFKRSLGVTPGQYVLDLRMERARSLLMTSNLTVAEVGVRVGFDYSSHFTRAFRRAIGTAPSTFRNGF</sequence>
<dbReference type="PANTHER" id="PTHR46796:SF6">
    <property type="entry name" value="ARAC SUBFAMILY"/>
    <property type="match status" value="1"/>
</dbReference>
<dbReference type="EMBL" id="CP030840">
    <property type="protein sequence ID" value="AXC13627.1"/>
    <property type="molecule type" value="Genomic_DNA"/>
</dbReference>
<name>A0A2Z5G4G6_9BACT</name>
<keyword evidence="1" id="KW-0805">Transcription regulation</keyword>
<organism evidence="5 6">
    <name type="scientific">Acidisarcina polymorpha</name>
    <dbReference type="NCBI Taxonomy" id="2211140"/>
    <lineage>
        <taxon>Bacteria</taxon>
        <taxon>Pseudomonadati</taxon>
        <taxon>Acidobacteriota</taxon>
        <taxon>Terriglobia</taxon>
        <taxon>Terriglobales</taxon>
        <taxon>Acidobacteriaceae</taxon>
        <taxon>Acidisarcina</taxon>
    </lineage>
</organism>
<dbReference type="InterPro" id="IPR018060">
    <property type="entry name" value="HTH_AraC"/>
</dbReference>
<keyword evidence="2" id="KW-0238">DNA-binding</keyword>
<accession>A0A2Z5G4G6</accession>
<dbReference type="KEGG" id="abas:ACPOL_4352"/>
<reference evidence="5 6" key="1">
    <citation type="journal article" date="2018" name="Front. Microbiol.">
        <title>Hydrolytic Capabilities as a Key to Environmental Success: Chitinolytic and Cellulolytic Acidobacteria From Acidic Sub-arctic Soils and Boreal Peatlands.</title>
        <authorList>
            <person name="Belova S.E."/>
            <person name="Ravin N.V."/>
            <person name="Pankratov T.A."/>
            <person name="Rakitin A.L."/>
            <person name="Ivanova A.A."/>
            <person name="Beletsky A.V."/>
            <person name="Mardanov A.V."/>
            <person name="Sinninghe Damste J.S."/>
            <person name="Dedysh S.N."/>
        </authorList>
    </citation>
    <scope>NUCLEOTIDE SEQUENCE [LARGE SCALE GENOMIC DNA]</scope>
    <source>
        <strain evidence="5 6">SBC82</strain>
    </source>
</reference>
<feature type="domain" description="HTH araC/xylS-type" evidence="4">
    <location>
        <begin position="204"/>
        <end position="302"/>
    </location>
</feature>
<dbReference type="InterPro" id="IPR018062">
    <property type="entry name" value="HTH_AraC-typ_CS"/>
</dbReference>
<evidence type="ECO:0000256" key="1">
    <source>
        <dbReference type="ARBA" id="ARBA00023015"/>
    </source>
</evidence>
<evidence type="ECO:0000313" key="5">
    <source>
        <dbReference type="EMBL" id="AXC13627.1"/>
    </source>
</evidence>
<dbReference type="Gene3D" id="1.10.10.60">
    <property type="entry name" value="Homeodomain-like"/>
    <property type="match status" value="2"/>
</dbReference>
<dbReference type="Pfam" id="PF12833">
    <property type="entry name" value="HTH_18"/>
    <property type="match status" value="1"/>
</dbReference>
<evidence type="ECO:0000256" key="2">
    <source>
        <dbReference type="ARBA" id="ARBA00023125"/>
    </source>
</evidence>
<dbReference type="SUPFAM" id="SSF46689">
    <property type="entry name" value="Homeodomain-like"/>
    <property type="match status" value="2"/>
</dbReference>
<dbReference type="InterPro" id="IPR050204">
    <property type="entry name" value="AraC_XylS_family_regulators"/>
</dbReference>
<evidence type="ECO:0000313" key="6">
    <source>
        <dbReference type="Proteomes" id="UP000253606"/>
    </source>
</evidence>
<dbReference type="GO" id="GO:0043565">
    <property type="term" value="F:sequence-specific DNA binding"/>
    <property type="evidence" value="ECO:0007669"/>
    <property type="project" value="InterPro"/>
</dbReference>